<dbReference type="InterPro" id="IPR036047">
    <property type="entry name" value="F-box-like_dom_sf"/>
</dbReference>
<evidence type="ECO:0000256" key="1">
    <source>
        <dbReference type="ARBA" id="ARBA00022737"/>
    </source>
</evidence>
<dbReference type="Gene3D" id="2.20.110.10">
    <property type="entry name" value="Histone H3 K4-specific methyltransferase SET7/9 N-terminal domain"/>
    <property type="match status" value="3"/>
</dbReference>
<dbReference type="KEGG" id="vg:16606492"/>
<evidence type="ECO:0000259" key="2">
    <source>
        <dbReference type="PROSITE" id="PS50181"/>
    </source>
</evidence>
<dbReference type="GeneID" id="16606492"/>
<evidence type="ECO:0000313" key="3">
    <source>
        <dbReference type="EMBL" id="AGO84705.2"/>
    </source>
</evidence>
<accession>S4W386</accession>
<gene>
    <name evidence="3" type="ORF">psal_cds_726</name>
</gene>
<protein>
    <submittedName>
        <fullName evidence="3">Morn repeat domain containing protein</fullName>
    </submittedName>
</protein>
<dbReference type="InterPro" id="IPR001810">
    <property type="entry name" value="F-box_dom"/>
</dbReference>
<name>S4W386_9VIRU</name>
<keyword evidence="1" id="KW-0677">Repeat</keyword>
<reference evidence="3 4" key="1">
    <citation type="journal article" date="2013" name="Science">
        <title>Pandoraviruses: amoeba viruses with genomes up to 2.5 Mb reaching that of parasitic eukaryotes.</title>
        <authorList>
            <person name="Philippe N."/>
            <person name="Legendre M."/>
            <person name="Doutre G."/>
            <person name="Coute Y."/>
            <person name="Poirot O."/>
            <person name="Lescot M."/>
            <person name="Arslan D."/>
            <person name="Seltzer V."/>
            <person name="Bertaux L."/>
            <person name="Bruley C."/>
            <person name="Garin J."/>
            <person name="Claverie J.M."/>
            <person name="Abergel C."/>
        </authorList>
    </citation>
    <scope>NUCLEOTIDE SEQUENCE [LARGE SCALE GENOMIC DNA]</scope>
</reference>
<dbReference type="SUPFAM" id="SSF82185">
    <property type="entry name" value="Histone H3 K4-specific methyltransferase SET7/9 N-terminal domain"/>
    <property type="match status" value="3"/>
</dbReference>
<dbReference type="SUPFAM" id="SSF81383">
    <property type="entry name" value="F-box domain"/>
    <property type="match status" value="1"/>
</dbReference>
<evidence type="ECO:0000313" key="4">
    <source>
        <dbReference type="Proteomes" id="UP000204584"/>
    </source>
</evidence>
<dbReference type="Pfam" id="PF12937">
    <property type="entry name" value="F-box-like"/>
    <property type="match status" value="1"/>
</dbReference>
<dbReference type="PROSITE" id="PS50181">
    <property type="entry name" value="FBOX"/>
    <property type="match status" value="1"/>
</dbReference>
<dbReference type="PANTHER" id="PTHR43215">
    <property type="entry name" value="RADIAL SPOKE HEAD 1 HOMOLOG"/>
    <property type="match status" value="1"/>
</dbReference>
<dbReference type="Gene3D" id="1.20.1280.50">
    <property type="match status" value="1"/>
</dbReference>
<proteinExistence type="predicted"/>
<sequence>MHKSAMTHKNDTRHGHLCPVFDRLPDELLLHILVHVGCAKSLAAWSAMSKRHRLLAMDDSLWRRLHETHFGPSPFEPPLPPHVDWRWIYRAQGRAARLVGADVGALWTDGRAFWGDVVDGKPHGFGVHIHGPGLAHDSILRKKVDGVQAVSLASAYRIQCQWAHGNESGAAIETRSDGTRIQRHWVHGQRQEHATVTYASGACYEGGFGFSSPHGQGTLTLHNRVVIERKWRMFDAIEFFGDGDMRVDFWKPHGPHAGIYVWADGARYDGEFGKHDERHGCGVMVYLDGNRYEGEWRDHKVNGHGTMICVSGNRYEGKWRDGEMNGHGVATYANGGRYEGEWRDDMYDGHGVFTWASGQIYTGHYRQHQRHGSGVLQYANGTIYKGTFCDGRRRGRGTMTYVDGSCLSGVWDNMARSDAVVVIHRAGDDPCSLARPCRACAALASGGST</sequence>
<feature type="domain" description="F-box" evidence="2">
    <location>
        <begin position="18"/>
        <end position="65"/>
    </location>
</feature>
<dbReference type="PANTHER" id="PTHR43215:SF14">
    <property type="entry name" value="RADIAL SPOKE HEAD 1 HOMOLOG"/>
    <property type="match status" value="1"/>
</dbReference>
<dbReference type="RefSeq" id="YP_008437778.2">
    <property type="nucleotide sequence ID" value="NC_022098.1"/>
</dbReference>
<dbReference type="Pfam" id="PF02493">
    <property type="entry name" value="MORN"/>
    <property type="match status" value="9"/>
</dbReference>
<dbReference type="InterPro" id="IPR003409">
    <property type="entry name" value="MORN"/>
</dbReference>
<keyword evidence="4" id="KW-1185">Reference proteome</keyword>
<organism evidence="3 4">
    <name type="scientific">Pandoravirus salinus</name>
    <dbReference type="NCBI Taxonomy" id="1349410"/>
    <lineage>
        <taxon>Viruses</taxon>
        <taxon>Pandoravirus</taxon>
    </lineage>
</organism>
<dbReference type="SMART" id="SM00698">
    <property type="entry name" value="MORN"/>
    <property type="match status" value="7"/>
</dbReference>
<dbReference type="Proteomes" id="UP000204584">
    <property type="component" value="Segment"/>
</dbReference>
<dbReference type="EMBL" id="KC977571">
    <property type="protein sequence ID" value="AGO84705.2"/>
    <property type="molecule type" value="Genomic_DNA"/>
</dbReference>